<dbReference type="RefSeq" id="WP_116881945.1">
    <property type="nucleotide sequence ID" value="NZ_QURB01000011.1"/>
</dbReference>
<dbReference type="Proteomes" id="UP000257127">
    <property type="component" value="Unassembled WGS sequence"/>
</dbReference>
<evidence type="ECO:0000313" key="1">
    <source>
        <dbReference type="EMBL" id="RFC53189.1"/>
    </source>
</evidence>
<dbReference type="InterPro" id="IPR020201">
    <property type="entry name" value="AcMNPV_Orf52"/>
</dbReference>
<name>A0A3E1EUE8_9FLAO</name>
<sequence>MQNNINGNLCKLCGTPDQVKSHILPKFIFRWLKKTGTGRLRNIENINLPTEDGIVKKFLCKHCEDKFNRAETEFANNAFYPVINKNTAEFVYDKWFKYFIVSIFWRTLKDSIYEHVENTKWHNVLLKIEKVWSDYLNNDISMNNFDEIHCIAGVDLLEEKRHSNFVMYMSRRTDAGIPNNDDFCFFYVKIPRFIFIMPIYGIDLDLFENSKIENAGTFELKNVNINETIIANYLFDRANEFENLKSKMSDKQKQASRSLTIKQEKNWKNKDLGVIDEYLKKF</sequence>
<gene>
    <name evidence="1" type="ORF">DXU93_14055</name>
</gene>
<comment type="caution">
    <text evidence="1">The sequence shown here is derived from an EMBL/GenBank/DDBJ whole genome shotgun (WGS) entry which is preliminary data.</text>
</comment>
<accession>A0A3E1EUE8</accession>
<evidence type="ECO:0000313" key="2">
    <source>
        <dbReference type="Proteomes" id="UP000257127"/>
    </source>
</evidence>
<proteinExistence type="predicted"/>
<protein>
    <submittedName>
        <fullName evidence="1">DUF2616 domain-containing protein</fullName>
    </submittedName>
</protein>
<dbReference type="OrthoDB" id="5518417at2"/>
<dbReference type="EMBL" id="QURB01000011">
    <property type="protein sequence ID" value="RFC53189.1"/>
    <property type="molecule type" value="Genomic_DNA"/>
</dbReference>
<dbReference type="Pfam" id="PF11077">
    <property type="entry name" value="DUF2616"/>
    <property type="match status" value="1"/>
</dbReference>
<keyword evidence="2" id="KW-1185">Reference proteome</keyword>
<dbReference type="AlphaFoldDB" id="A0A3E1EUE8"/>
<reference evidence="1 2" key="1">
    <citation type="submission" date="2018-08" db="EMBL/GenBank/DDBJ databases">
        <title>The draft genome squence of Brumimicrobium sp. N62.</title>
        <authorList>
            <person name="Du Z.-J."/>
            <person name="Luo H.-R."/>
        </authorList>
    </citation>
    <scope>NUCLEOTIDE SEQUENCE [LARGE SCALE GENOMIC DNA]</scope>
    <source>
        <strain evidence="1 2">N62</strain>
    </source>
</reference>
<organism evidence="1 2">
    <name type="scientific">Brumimicrobium aurantiacum</name>
    <dbReference type="NCBI Taxonomy" id="1737063"/>
    <lineage>
        <taxon>Bacteria</taxon>
        <taxon>Pseudomonadati</taxon>
        <taxon>Bacteroidota</taxon>
        <taxon>Flavobacteriia</taxon>
        <taxon>Flavobacteriales</taxon>
        <taxon>Crocinitomicaceae</taxon>
        <taxon>Brumimicrobium</taxon>
    </lineage>
</organism>